<feature type="signal peptide" evidence="1">
    <location>
        <begin position="1"/>
        <end position="29"/>
    </location>
</feature>
<dbReference type="AlphaFoldDB" id="A0A6L9QIF4"/>
<feature type="chain" id="PRO_5026997373" evidence="1">
    <location>
        <begin position="30"/>
        <end position="426"/>
    </location>
</feature>
<dbReference type="GO" id="GO:0008081">
    <property type="term" value="F:phosphoric diester hydrolase activity"/>
    <property type="evidence" value="ECO:0007669"/>
    <property type="project" value="InterPro"/>
</dbReference>
<dbReference type="EMBL" id="JAAGLI010000581">
    <property type="protein sequence ID" value="NEA25300.1"/>
    <property type="molecule type" value="Genomic_DNA"/>
</dbReference>
<feature type="domain" description="GP-PDE" evidence="2">
    <location>
        <begin position="52"/>
        <end position="304"/>
    </location>
</feature>
<dbReference type="RefSeq" id="WP_163059139.1">
    <property type="nucleotide sequence ID" value="NZ_JAAGLI010000581.1"/>
</dbReference>
<dbReference type="InterPro" id="IPR030395">
    <property type="entry name" value="GP_PDE_dom"/>
</dbReference>
<evidence type="ECO:0000259" key="2">
    <source>
        <dbReference type="PROSITE" id="PS51704"/>
    </source>
</evidence>
<sequence>MNKVSMLGCAAVAGAALTTSLTVAGIAQASPDRAAGIAQASPDRAAVKRTHAVIVGHRGSPGQAPEETLASYRNAMREKADVLEGDVQLTSDKQIVLLHDDTLARTTDVEEVYPDRAPWRVGQFTLAEIKKLDAGSWFDRRYAGQRVPTLAELLKVAGRNTGLSLELKAPANSPGVATLLAKELNAARLTDGATLRSGAYRVQVHSRDQAALKEFHASAPKVQLSYLTGGRMLPDGELASLAGWTVGVYAHPRATSAADVERAHAKGLKVISDPVDSPAEVAMAANQGYDWVTSNFAGTARRILAGRTPFPSARGVVVDSVFPNPSGDDVQPDNSEHVLLRNTTSRPVDVGGAYLRDQAGNLMRIGDGYVIPPGSLLRVHVGPGTNRPDAYYNGLAVGFLNNTSGDTVSLFGADHSLLDVQSYIVP</sequence>
<evidence type="ECO:0000256" key="1">
    <source>
        <dbReference type="SAM" id="SignalP"/>
    </source>
</evidence>
<dbReference type="InterPro" id="IPR036415">
    <property type="entry name" value="Lamin_tail_dom_sf"/>
</dbReference>
<proteinExistence type="predicted"/>
<dbReference type="InterPro" id="IPR001322">
    <property type="entry name" value="Lamin_tail_dom"/>
</dbReference>
<protein>
    <submittedName>
        <fullName evidence="3">Esterase</fullName>
    </submittedName>
</protein>
<evidence type="ECO:0000313" key="4">
    <source>
        <dbReference type="Proteomes" id="UP000475532"/>
    </source>
</evidence>
<keyword evidence="1" id="KW-0732">Signal</keyword>
<name>A0A6L9QIF4_9ACTN</name>
<dbReference type="Gene3D" id="3.20.20.190">
    <property type="entry name" value="Phosphatidylinositol (PI) phosphodiesterase"/>
    <property type="match status" value="1"/>
</dbReference>
<dbReference type="GO" id="GO:0006629">
    <property type="term" value="P:lipid metabolic process"/>
    <property type="evidence" value="ECO:0007669"/>
    <property type="project" value="InterPro"/>
</dbReference>
<reference evidence="3 4" key="1">
    <citation type="submission" date="2020-01" db="EMBL/GenBank/DDBJ databases">
        <title>Insect and environment-associated Actinomycetes.</title>
        <authorList>
            <person name="Currrie C."/>
            <person name="Chevrette M."/>
            <person name="Carlson C."/>
            <person name="Stubbendieck R."/>
            <person name="Wendt-Pienkowski E."/>
        </authorList>
    </citation>
    <scope>NUCLEOTIDE SEQUENCE [LARGE SCALE GENOMIC DNA]</scope>
    <source>
        <strain evidence="3 4">SID10258</strain>
    </source>
</reference>
<dbReference type="Proteomes" id="UP000475532">
    <property type="component" value="Unassembled WGS sequence"/>
</dbReference>
<evidence type="ECO:0000313" key="3">
    <source>
        <dbReference type="EMBL" id="NEA25300.1"/>
    </source>
</evidence>
<dbReference type="Pfam" id="PF00932">
    <property type="entry name" value="LTD"/>
    <property type="match status" value="1"/>
</dbReference>
<accession>A0A6L9QIF4</accession>
<dbReference type="PROSITE" id="PS51704">
    <property type="entry name" value="GP_PDE"/>
    <property type="match status" value="1"/>
</dbReference>
<comment type="caution">
    <text evidence="3">The sequence shown here is derived from an EMBL/GenBank/DDBJ whole genome shotgun (WGS) entry which is preliminary data.</text>
</comment>
<dbReference type="InterPro" id="IPR017946">
    <property type="entry name" value="PLC-like_Pdiesterase_TIM-brl"/>
</dbReference>
<dbReference type="SUPFAM" id="SSF74853">
    <property type="entry name" value="Lamin A/C globular tail domain"/>
    <property type="match status" value="1"/>
</dbReference>
<dbReference type="SUPFAM" id="SSF51695">
    <property type="entry name" value="PLC-like phosphodiesterases"/>
    <property type="match status" value="1"/>
</dbReference>
<organism evidence="3 4">
    <name type="scientific">Actinomadura bangladeshensis</name>
    <dbReference type="NCBI Taxonomy" id="453573"/>
    <lineage>
        <taxon>Bacteria</taxon>
        <taxon>Bacillati</taxon>
        <taxon>Actinomycetota</taxon>
        <taxon>Actinomycetes</taxon>
        <taxon>Streptosporangiales</taxon>
        <taxon>Thermomonosporaceae</taxon>
        <taxon>Actinomadura</taxon>
    </lineage>
</organism>
<dbReference type="PANTHER" id="PTHR46211">
    <property type="entry name" value="GLYCEROPHOSPHORYL DIESTER PHOSPHODIESTERASE"/>
    <property type="match status" value="1"/>
</dbReference>
<gene>
    <name evidence="3" type="ORF">G3I70_22845</name>
</gene>
<dbReference type="PANTHER" id="PTHR46211:SF1">
    <property type="entry name" value="GLYCEROPHOSPHODIESTER PHOSPHODIESTERASE, CYTOPLASMIC"/>
    <property type="match status" value="1"/>
</dbReference>
<dbReference type="Pfam" id="PF03009">
    <property type="entry name" value="GDPD"/>
    <property type="match status" value="1"/>
</dbReference>